<comment type="similarity">
    <text evidence="1">Belongs to the apolipoprotein L family.</text>
</comment>
<dbReference type="GO" id="GO:0008289">
    <property type="term" value="F:lipid binding"/>
    <property type="evidence" value="ECO:0007669"/>
    <property type="project" value="InterPro"/>
</dbReference>
<feature type="transmembrane region" description="Helical" evidence="2">
    <location>
        <begin position="43"/>
        <end position="64"/>
    </location>
</feature>
<dbReference type="EMBL" id="LNIX01000030">
    <property type="protein sequence ID" value="OXA41229.1"/>
    <property type="molecule type" value="Genomic_DNA"/>
</dbReference>
<protein>
    <submittedName>
        <fullName evidence="3">Uncharacterized protein</fullName>
    </submittedName>
</protein>
<feature type="transmembrane region" description="Helical" evidence="2">
    <location>
        <begin position="70"/>
        <end position="91"/>
    </location>
</feature>
<comment type="caution">
    <text evidence="3">The sequence shown here is derived from an EMBL/GenBank/DDBJ whole genome shotgun (WGS) entry which is preliminary data.</text>
</comment>
<dbReference type="GO" id="GO:0016020">
    <property type="term" value="C:membrane"/>
    <property type="evidence" value="ECO:0007669"/>
    <property type="project" value="TreeGrafter"/>
</dbReference>
<keyword evidence="4" id="KW-1185">Reference proteome</keyword>
<proteinExistence type="inferred from homology"/>
<dbReference type="PANTHER" id="PTHR14096">
    <property type="entry name" value="APOLIPOPROTEIN L"/>
    <property type="match status" value="1"/>
</dbReference>
<sequence length="305" mass="32649">MSCEEERNLLQMKELYQEAINILEEILRDVKFTKTGTEIGRGAGIGFGIVGTGVLVVGLLSIFVPPLAPIAPILGWVGFGVGVAGGGTVAGSKIAKQILNKNFIANWKVMENAISKAAKRSEDSFLAIEKVVKNLEEKHGNNREASVKYIVTCLKNGEEWKHLELNVLSEKINHFTNFQRGAVKLNKNATFEAVTSGIQGAAGVSGMAAAGAGLALPLFDDVALGFFQVGKNIVPIAKAAIGGAGVAIGLGLNVYDIVQLVKDVKSEGELIKKLKETVDKYYGNITIVDEYLAVFQGKKVNYILE</sequence>
<evidence type="ECO:0000256" key="1">
    <source>
        <dbReference type="ARBA" id="ARBA00010090"/>
    </source>
</evidence>
<keyword evidence="2" id="KW-0812">Transmembrane</keyword>
<dbReference type="AlphaFoldDB" id="A0A226D7M8"/>
<reference evidence="3 4" key="1">
    <citation type="submission" date="2015-12" db="EMBL/GenBank/DDBJ databases">
        <title>The genome of Folsomia candida.</title>
        <authorList>
            <person name="Faddeeva A."/>
            <person name="Derks M.F."/>
            <person name="Anvar Y."/>
            <person name="Smit S."/>
            <person name="Van Straalen N."/>
            <person name="Roelofs D."/>
        </authorList>
    </citation>
    <scope>NUCLEOTIDE SEQUENCE [LARGE SCALE GENOMIC DNA]</scope>
    <source>
        <strain evidence="3 4">VU population</strain>
        <tissue evidence="3">Whole body</tissue>
    </source>
</reference>
<gene>
    <name evidence="3" type="ORF">Fcan01_24116</name>
</gene>
<evidence type="ECO:0000256" key="2">
    <source>
        <dbReference type="SAM" id="Phobius"/>
    </source>
</evidence>
<dbReference type="GO" id="GO:0042157">
    <property type="term" value="P:lipoprotein metabolic process"/>
    <property type="evidence" value="ECO:0007669"/>
    <property type="project" value="InterPro"/>
</dbReference>
<evidence type="ECO:0000313" key="4">
    <source>
        <dbReference type="Proteomes" id="UP000198287"/>
    </source>
</evidence>
<dbReference type="InterPro" id="IPR008405">
    <property type="entry name" value="ApoL"/>
</dbReference>
<accession>A0A226D7M8</accession>
<keyword evidence="2" id="KW-0472">Membrane</keyword>
<dbReference type="GO" id="GO:0005576">
    <property type="term" value="C:extracellular region"/>
    <property type="evidence" value="ECO:0007669"/>
    <property type="project" value="InterPro"/>
</dbReference>
<dbReference type="GO" id="GO:0006869">
    <property type="term" value="P:lipid transport"/>
    <property type="evidence" value="ECO:0007669"/>
    <property type="project" value="InterPro"/>
</dbReference>
<organism evidence="3 4">
    <name type="scientific">Folsomia candida</name>
    <name type="common">Springtail</name>
    <dbReference type="NCBI Taxonomy" id="158441"/>
    <lineage>
        <taxon>Eukaryota</taxon>
        <taxon>Metazoa</taxon>
        <taxon>Ecdysozoa</taxon>
        <taxon>Arthropoda</taxon>
        <taxon>Hexapoda</taxon>
        <taxon>Collembola</taxon>
        <taxon>Entomobryomorpha</taxon>
        <taxon>Isotomoidea</taxon>
        <taxon>Isotomidae</taxon>
        <taxon>Proisotominae</taxon>
        <taxon>Folsomia</taxon>
    </lineage>
</organism>
<name>A0A226D7M8_FOLCA</name>
<keyword evidence="2" id="KW-1133">Transmembrane helix</keyword>
<dbReference type="PANTHER" id="PTHR14096:SF28">
    <property type="entry name" value="APOLIPOPROTEIN L, 1-RELATED"/>
    <property type="match status" value="1"/>
</dbReference>
<evidence type="ECO:0000313" key="3">
    <source>
        <dbReference type="EMBL" id="OXA41229.1"/>
    </source>
</evidence>
<dbReference type="Proteomes" id="UP000198287">
    <property type="component" value="Unassembled WGS sequence"/>
</dbReference>